<evidence type="ECO:0000256" key="4">
    <source>
        <dbReference type="RuleBase" id="RU003877"/>
    </source>
</evidence>
<dbReference type="PANTHER" id="PTHR11545:SF2">
    <property type="entry name" value="LARGE RIBOSOMAL SUBUNIT PROTEIN UL13M"/>
    <property type="match status" value="1"/>
</dbReference>
<dbReference type="CDD" id="cd00392">
    <property type="entry name" value="Ribosomal_L13"/>
    <property type="match status" value="1"/>
</dbReference>
<name>I0Z7W0_COCSC</name>
<keyword evidence="2 4" id="KW-0689">Ribosomal protein</keyword>
<dbReference type="Proteomes" id="UP000007264">
    <property type="component" value="Unassembled WGS sequence"/>
</dbReference>
<dbReference type="PROSITE" id="PS00783">
    <property type="entry name" value="RIBOSOMAL_L13"/>
    <property type="match status" value="1"/>
</dbReference>
<dbReference type="RefSeq" id="XP_005651273.1">
    <property type="nucleotide sequence ID" value="XM_005651216.1"/>
</dbReference>
<dbReference type="NCBIfam" id="TIGR01066">
    <property type="entry name" value="rplM_bact"/>
    <property type="match status" value="1"/>
</dbReference>
<dbReference type="GO" id="GO:0003729">
    <property type="term" value="F:mRNA binding"/>
    <property type="evidence" value="ECO:0007669"/>
    <property type="project" value="TreeGrafter"/>
</dbReference>
<dbReference type="GO" id="GO:0005762">
    <property type="term" value="C:mitochondrial large ribosomal subunit"/>
    <property type="evidence" value="ECO:0007669"/>
    <property type="project" value="TreeGrafter"/>
</dbReference>
<dbReference type="KEGG" id="csl:COCSUDRAFT_52439"/>
<organism evidence="5 6">
    <name type="scientific">Coccomyxa subellipsoidea (strain C-169)</name>
    <name type="common">Green microalga</name>
    <dbReference type="NCBI Taxonomy" id="574566"/>
    <lineage>
        <taxon>Eukaryota</taxon>
        <taxon>Viridiplantae</taxon>
        <taxon>Chlorophyta</taxon>
        <taxon>core chlorophytes</taxon>
        <taxon>Trebouxiophyceae</taxon>
        <taxon>Trebouxiophyceae incertae sedis</taxon>
        <taxon>Coccomyxaceae</taxon>
        <taxon>Coccomyxa</taxon>
        <taxon>Coccomyxa subellipsoidea</taxon>
    </lineage>
</organism>
<dbReference type="Pfam" id="PF00572">
    <property type="entry name" value="Ribosomal_L13"/>
    <property type="match status" value="1"/>
</dbReference>
<dbReference type="InterPro" id="IPR005823">
    <property type="entry name" value="Ribosomal_uL13_bac-type"/>
</dbReference>
<dbReference type="EMBL" id="AGSI01000002">
    <property type="protein sequence ID" value="EIE26729.1"/>
    <property type="molecule type" value="Genomic_DNA"/>
</dbReference>
<comment type="similarity">
    <text evidence="1 4">Belongs to the universal ribosomal protein uL13 family.</text>
</comment>
<evidence type="ECO:0000313" key="5">
    <source>
        <dbReference type="EMBL" id="EIE26729.1"/>
    </source>
</evidence>
<dbReference type="GO" id="GO:0017148">
    <property type="term" value="P:negative regulation of translation"/>
    <property type="evidence" value="ECO:0007669"/>
    <property type="project" value="TreeGrafter"/>
</dbReference>
<dbReference type="GO" id="GO:0006412">
    <property type="term" value="P:translation"/>
    <property type="evidence" value="ECO:0007669"/>
    <property type="project" value="InterPro"/>
</dbReference>
<evidence type="ECO:0000256" key="1">
    <source>
        <dbReference type="ARBA" id="ARBA00006227"/>
    </source>
</evidence>
<dbReference type="InterPro" id="IPR036899">
    <property type="entry name" value="Ribosomal_uL13_sf"/>
</dbReference>
<evidence type="ECO:0000313" key="6">
    <source>
        <dbReference type="Proteomes" id="UP000007264"/>
    </source>
</evidence>
<keyword evidence="3 4" id="KW-0687">Ribonucleoprotein</keyword>
<dbReference type="OrthoDB" id="274622at2759"/>
<dbReference type="AlphaFoldDB" id="I0Z7W0"/>
<dbReference type="Gene3D" id="3.90.1180.10">
    <property type="entry name" value="Ribosomal protein L13"/>
    <property type="match status" value="1"/>
</dbReference>
<dbReference type="GO" id="GO:0003735">
    <property type="term" value="F:structural constituent of ribosome"/>
    <property type="evidence" value="ECO:0007669"/>
    <property type="project" value="InterPro"/>
</dbReference>
<comment type="caution">
    <text evidence="5">The sequence shown here is derived from an EMBL/GenBank/DDBJ whole genome shotgun (WGS) entry which is preliminary data.</text>
</comment>
<sequence>MTRLLRGIKTEGLRLRLVDAREQVVGRLASQLSLLLQGKDKPTYTPWKEEGDILVVTNAKHVVFTGEKWDQKLYRWHTGFPGGLKERPAKKEFERDPTSILRRAVYGMLPKNKLRKERARKLRIFPGEEHPFADHPALVPWEMPPRKRRVREALFELPEGYKPLNPTVYRKRFGHMLPDADMSCLFEAEEESIIPAAKPAEDGSGKS</sequence>
<dbReference type="PANTHER" id="PTHR11545">
    <property type="entry name" value="RIBOSOMAL PROTEIN L13"/>
    <property type="match status" value="1"/>
</dbReference>
<dbReference type="InterPro" id="IPR005822">
    <property type="entry name" value="Ribosomal_uL13"/>
</dbReference>
<accession>I0Z7W0</accession>
<dbReference type="STRING" id="574566.I0Z7W0"/>
<dbReference type="SUPFAM" id="SSF52161">
    <property type="entry name" value="Ribosomal protein L13"/>
    <property type="match status" value="1"/>
</dbReference>
<keyword evidence="6" id="KW-1185">Reference proteome</keyword>
<dbReference type="GeneID" id="17044739"/>
<dbReference type="eggNOG" id="KOG3203">
    <property type="taxonomic scope" value="Eukaryota"/>
</dbReference>
<dbReference type="InterPro" id="IPR023563">
    <property type="entry name" value="Ribosomal_uL13_CS"/>
</dbReference>
<gene>
    <name evidence="5" type="ORF">COCSUDRAFT_52439</name>
</gene>
<proteinExistence type="inferred from homology"/>
<evidence type="ECO:0000256" key="3">
    <source>
        <dbReference type="ARBA" id="ARBA00023274"/>
    </source>
</evidence>
<reference evidence="5 6" key="1">
    <citation type="journal article" date="2012" name="Genome Biol.">
        <title>The genome of the polar eukaryotic microalga coccomyxa subellipsoidea reveals traits of cold adaptation.</title>
        <authorList>
            <person name="Blanc G."/>
            <person name="Agarkova I."/>
            <person name="Grimwood J."/>
            <person name="Kuo A."/>
            <person name="Brueggeman A."/>
            <person name="Dunigan D."/>
            <person name="Gurnon J."/>
            <person name="Ladunga I."/>
            <person name="Lindquist E."/>
            <person name="Lucas S."/>
            <person name="Pangilinan J."/>
            <person name="Proschold T."/>
            <person name="Salamov A."/>
            <person name="Schmutz J."/>
            <person name="Weeks D."/>
            <person name="Yamada T."/>
            <person name="Claverie J.M."/>
            <person name="Grigoriev I."/>
            <person name="Van Etten J."/>
            <person name="Lomsadze A."/>
            <person name="Borodovsky M."/>
        </authorList>
    </citation>
    <scope>NUCLEOTIDE SEQUENCE [LARGE SCALE GENOMIC DNA]</scope>
    <source>
        <strain evidence="5 6">C-169</strain>
    </source>
</reference>
<protein>
    <submittedName>
        <fullName evidence="5">Ribosomal protein L13</fullName>
    </submittedName>
</protein>
<dbReference type="HAMAP" id="MF_01366">
    <property type="entry name" value="Ribosomal_uL13"/>
    <property type="match status" value="1"/>
</dbReference>
<evidence type="ECO:0000256" key="2">
    <source>
        <dbReference type="ARBA" id="ARBA00022980"/>
    </source>
</evidence>